<dbReference type="BioCyc" id="LBOR1193007:G11KN-3774-MONOMER"/>
<evidence type="ECO:0000313" key="3">
    <source>
        <dbReference type="Proteomes" id="UP000011783"/>
    </source>
</evidence>
<feature type="region of interest" description="Disordered" evidence="1">
    <location>
        <begin position="28"/>
        <end position="52"/>
    </location>
</feature>
<organism evidence="2 3">
    <name type="scientific">Leptospira borgpetersenii str. 200701203</name>
    <dbReference type="NCBI Taxonomy" id="1193007"/>
    <lineage>
        <taxon>Bacteria</taxon>
        <taxon>Pseudomonadati</taxon>
        <taxon>Spirochaetota</taxon>
        <taxon>Spirochaetia</taxon>
        <taxon>Leptospirales</taxon>
        <taxon>Leptospiraceae</taxon>
        <taxon>Leptospira</taxon>
    </lineage>
</organism>
<proteinExistence type="predicted"/>
<evidence type="ECO:0000256" key="1">
    <source>
        <dbReference type="SAM" id="MobiDB-lite"/>
    </source>
</evidence>
<reference evidence="2 3" key="1">
    <citation type="submission" date="2013-01" db="EMBL/GenBank/DDBJ databases">
        <authorList>
            <person name="Harkins D.M."/>
            <person name="Durkin A.S."/>
            <person name="Brinkac L.M."/>
            <person name="Haft D.H."/>
            <person name="Selengut J.D."/>
            <person name="Sanka R."/>
            <person name="DePew J."/>
            <person name="Purushe J."/>
            <person name="Picardeau M."/>
            <person name="Werts C."/>
            <person name="Goarant C."/>
            <person name="Vinetz J.M."/>
            <person name="Sutton G.G."/>
            <person name="Nierman W.C."/>
            <person name="Fouts D.E."/>
        </authorList>
    </citation>
    <scope>NUCLEOTIDE SEQUENCE [LARGE SCALE GENOMIC DNA]</scope>
    <source>
        <strain evidence="2 3">200701203</strain>
    </source>
</reference>
<dbReference type="AlphaFoldDB" id="M3GTA2"/>
<feature type="compositionally biased region" description="Low complexity" evidence="1">
    <location>
        <begin position="28"/>
        <end position="38"/>
    </location>
</feature>
<evidence type="ECO:0000313" key="2">
    <source>
        <dbReference type="EMBL" id="EMF98033.1"/>
    </source>
</evidence>
<name>M3GTA2_LEPBO</name>
<gene>
    <name evidence="2" type="ORF">LEP1GSC123_4894</name>
</gene>
<accession>M3GTA2</accession>
<dbReference type="Proteomes" id="UP000011783">
    <property type="component" value="Unassembled WGS sequence"/>
</dbReference>
<comment type="caution">
    <text evidence="2">The sequence shown here is derived from an EMBL/GenBank/DDBJ whole genome shotgun (WGS) entry which is preliminary data.</text>
</comment>
<dbReference type="EMBL" id="AKWO02000100">
    <property type="protein sequence ID" value="EMF98033.1"/>
    <property type="molecule type" value="Genomic_DNA"/>
</dbReference>
<sequence length="52" mass="5749">MTLFKKILVQLLIVAIALTGFSGLIAEEPTTETPSEQTESPKETKSEKKEKN</sequence>
<feature type="compositionally biased region" description="Basic and acidic residues" evidence="1">
    <location>
        <begin position="39"/>
        <end position="52"/>
    </location>
</feature>
<protein>
    <submittedName>
        <fullName evidence="2">Uncharacterized protein</fullName>
    </submittedName>
</protein>